<dbReference type="InterPro" id="IPR000873">
    <property type="entry name" value="AMP-dep_synth/lig_dom"/>
</dbReference>
<name>A0A538T0G8_UNCEI</name>
<organism evidence="2 3">
    <name type="scientific">Eiseniibacteriota bacterium</name>
    <dbReference type="NCBI Taxonomy" id="2212470"/>
    <lineage>
        <taxon>Bacteria</taxon>
        <taxon>Candidatus Eiseniibacteriota</taxon>
    </lineage>
</organism>
<evidence type="ECO:0000259" key="1">
    <source>
        <dbReference type="Pfam" id="PF00501"/>
    </source>
</evidence>
<dbReference type="Gene3D" id="3.40.50.12780">
    <property type="entry name" value="N-terminal domain of ligase-like"/>
    <property type="match status" value="1"/>
</dbReference>
<feature type="domain" description="AMP-dependent synthetase/ligase" evidence="1">
    <location>
        <begin position="22"/>
        <end position="72"/>
    </location>
</feature>
<dbReference type="Pfam" id="PF00501">
    <property type="entry name" value="AMP-binding"/>
    <property type="match status" value="1"/>
</dbReference>
<dbReference type="GO" id="GO:0016874">
    <property type="term" value="F:ligase activity"/>
    <property type="evidence" value="ECO:0007669"/>
    <property type="project" value="UniProtKB-KW"/>
</dbReference>
<keyword evidence="2" id="KW-0436">Ligase</keyword>
<feature type="non-terminal residue" evidence="2">
    <location>
        <position position="72"/>
    </location>
</feature>
<evidence type="ECO:0000313" key="3">
    <source>
        <dbReference type="Proteomes" id="UP000317716"/>
    </source>
</evidence>
<dbReference type="AlphaFoldDB" id="A0A538T0G8"/>
<sequence>MSPADTDCLNIADAFLDARVREGRGARVALHTDAGALTYAEVQALANRFGNLLAEAGVEPEDRVLVALPDGP</sequence>
<dbReference type="Proteomes" id="UP000317716">
    <property type="component" value="Unassembled WGS sequence"/>
</dbReference>
<accession>A0A538T0G8</accession>
<reference evidence="2 3" key="1">
    <citation type="journal article" date="2019" name="Nat. Microbiol.">
        <title>Mediterranean grassland soil C-N compound turnover is dependent on rainfall and depth, and is mediated by genomically divergent microorganisms.</title>
        <authorList>
            <person name="Diamond S."/>
            <person name="Andeer P.F."/>
            <person name="Li Z."/>
            <person name="Crits-Christoph A."/>
            <person name="Burstein D."/>
            <person name="Anantharaman K."/>
            <person name="Lane K.R."/>
            <person name="Thomas B.C."/>
            <person name="Pan C."/>
            <person name="Northen T.R."/>
            <person name="Banfield J.F."/>
        </authorList>
    </citation>
    <scope>NUCLEOTIDE SEQUENCE [LARGE SCALE GENOMIC DNA]</scope>
    <source>
        <strain evidence="2">WS_2</strain>
    </source>
</reference>
<dbReference type="InterPro" id="IPR042099">
    <property type="entry name" value="ANL_N_sf"/>
</dbReference>
<protein>
    <submittedName>
        <fullName evidence="2">Benzoate-CoA ligase family protein</fullName>
    </submittedName>
</protein>
<evidence type="ECO:0000313" key="2">
    <source>
        <dbReference type="EMBL" id="TMQ57140.1"/>
    </source>
</evidence>
<proteinExistence type="predicted"/>
<dbReference type="SUPFAM" id="SSF56801">
    <property type="entry name" value="Acetyl-CoA synthetase-like"/>
    <property type="match status" value="1"/>
</dbReference>
<dbReference type="EMBL" id="VBOS01000135">
    <property type="protein sequence ID" value="TMQ57140.1"/>
    <property type="molecule type" value="Genomic_DNA"/>
</dbReference>
<comment type="caution">
    <text evidence="2">The sequence shown here is derived from an EMBL/GenBank/DDBJ whole genome shotgun (WGS) entry which is preliminary data.</text>
</comment>
<gene>
    <name evidence="2" type="ORF">E6K72_03925</name>
</gene>